<dbReference type="AlphaFoldDB" id="A0ABD0T7P4"/>
<protein>
    <submittedName>
        <fullName evidence="2">Uncharacterized protein</fullName>
    </submittedName>
</protein>
<dbReference type="EMBL" id="JBEDNZ010000010">
    <property type="protein sequence ID" value="KAL0833063.1"/>
    <property type="molecule type" value="Genomic_DNA"/>
</dbReference>
<name>A0ABD0T7P4_LOXSC</name>
<evidence type="ECO:0000313" key="3">
    <source>
        <dbReference type="Proteomes" id="UP001549921"/>
    </source>
</evidence>
<sequence>MADLYNDANVDDDVGYEYDTTKIPEIVTPDEMNESGYQEGSEQSYGERRDSKEGFGGEVDSDSGVDGVSSGCSTADDCPVVSINDVVAYYDDIRPRRRHVPQLNFYNLDIERMALDVAVAQVRAVLYFR</sequence>
<feature type="non-terminal residue" evidence="2">
    <location>
        <position position="129"/>
    </location>
</feature>
<evidence type="ECO:0000256" key="1">
    <source>
        <dbReference type="SAM" id="MobiDB-lite"/>
    </source>
</evidence>
<feature type="compositionally biased region" description="Basic and acidic residues" evidence="1">
    <location>
        <begin position="45"/>
        <end position="55"/>
    </location>
</feature>
<comment type="caution">
    <text evidence="2">The sequence shown here is derived from an EMBL/GenBank/DDBJ whole genome shotgun (WGS) entry which is preliminary data.</text>
</comment>
<reference evidence="2 3" key="1">
    <citation type="submission" date="2024-06" db="EMBL/GenBank/DDBJ databases">
        <title>A chromosome-level genome assembly of beet webworm, Loxostege sticticalis.</title>
        <authorList>
            <person name="Zhang Y."/>
        </authorList>
    </citation>
    <scope>NUCLEOTIDE SEQUENCE [LARGE SCALE GENOMIC DNA]</scope>
    <source>
        <strain evidence="2">AQ028</strain>
        <tissue evidence="2">Male pupae</tissue>
    </source>
</reference>
<feature type="compositionally biased region" description="Polar residues" evidence="1">
    <location>
        <begin position="35"/>
        <end position="44"/>
    </location>
</feature>
<feature type="region of interest" description="Disordered" evidence="1">
    <location>
        <begin position="1"/>
        <end position="73"/>
    </location>
</feature>
<feature type="compositionally biased region" description="Low complexity" evidence="1">
    <location>
        <begin position="62"/>
        <end position="73"/>
    </location>
</feature>
<dbReference type="EMBL" id="JBEDNZ010000010">
    <property type="protein sequence ID" value="KAL0833064.1"/>
    <property type="molecule type" value="Genomic_DNA"/>
</dbReference>
<dbReference type="Proteomes" id="UP001549921">
    <property type="component" value="Unassembled WGS sequence"/>
</dbReference>
<gene>
    <name evidence="2" type="ORF">ABMA28_001176</name>
</gene>
<accession>A0ABD0T7P4</accession>
<evidence type="ECO:0000313" key="2">
    <source>
        <dbReference type="EMBL" id="KAL0833063.1"/>
    </source>
</evidence>
<proteinExistence type="predicted"/>
<organism evidence="2 3">
    <name type="scientific">Loxostege sticticalis</name>
    <name type="common">Beet webworm moth</name>
    <dbReference type="NCBI Taxonomy" id="481309"/>
    <lineage>
        <taxon>Eukaryota</taxon>
        <taxon>Metazoa</taxon>
        <taxon>Ecdysozoa</taxon>
        <taxon>Arthropoda</taxon>
        <taxon>Hexapoda</taxon>
        <taxon>Insecta</taxon>
        <taxon>Pterygota</taxon>
        <taxon>Neoptera</taxon>
        <taxon>Endopterygota</taxon>
        <taxon>Lepidoptera</taxon>
        <taxon>Glossata</taxon>
        <taxon>Ditrysia</taxon>
        <taxon>Pyraloidea</taxon>
        <taxon>Crambidae</taxon>
        <taxon>Pyraustinae</taxon>
        <taxon>Loxostege</taxon>
    </lineage>
</organism>